<gene>
    <name evidence="8" type="ORF">FOKN1_1952</name>
</gene>
<keyword evidence="2" id="KW-0004">4Fe-4S</keyword>
<dbReference type="SUPFAM" id="SSF46548">
    <property type="entry name" value="alpha-helical ferredoxin"/>
    <property type="match status" value="1"/>
</dbReference>
<proteinExistence type="predicted"/>
<keyword evidence="9" id="KW-1185">Reference proteome</keyword>
<name>A0A1Z4VSD8_9GAMM</name>
<evidence type="ECO:0000313" key="8">
    <source>
        <dbReference type="EMBL" id="BAZ94332.1"/>
    </source>
</evidence>
<dbReference type="InterPro" id="IPR017900">
    <property type="entry name" value="4Fe4S_Fe_S_CS"/>
</dbReference>
<dbReference type="Pfam" id="PF13183">
    <property type="entry name" value="Fer4_8"/>
    <property type="match status" value="1"/>
</dbReference>
<dbReference type="Proteomes" id="UP000218765">
    <property type="component" value="Chromosome"/>
</dbReference>
<dbReference type="EMBL" id="AP018052">
    <property type="protein sequence ID" value="BAZ94332.1"/>
    <property type="molecule type" value="Genomic_DNA"/>
</dbReference>
<keyword evidence="3" id="KW-0479">Metal-binding</keyword>
<dbReference type="PROSITE" id="PS51379">
    <property type="entry name" value="4FE4S_FER_2"/>
    <property type="match status" value="1"/>
</dbReference>
<dbReference type="KEGG" id="ttc:FOKN1_1952"/>
<dbReference type="PANTHER" id="PTHR43551">
    <property type="entry name" value="FUMARATE REDUCTASE IRON-SULFUR SUBUNIT"/>
    <property type="match status" value="1"/>
</dbReference>
<dbReference type="NCBIfam" id="NF045796">
    <property type="entry name" value="DsrK"/>
    <property type="match status" value="1"/>
</dbReference>
<accession>A0A1Z4VSD8</accession>
<dbReference type="InterPro" id="IPR009051">
    <property type="entry name" value="Helical_ferredxn"/>
</dbReference>
<dbReference type="PANTHER" id="PTHR43551:SF1">
    <property type="entry name" value="HETERODISULFIDE REDUCTASE"/>
    <property type="match status" value="1"/>
</dbReference>
<dbReference type="AlphaFoldDB" id="A0A1Z4VSD8"/>
<evidence type="ECO:0000256" key="5">
    <source>
        <dbReference type="ARBA" id="ARBA00023004"/>
    </source>
</evidence>
<keyword evidence="6" id="KW-0411">Iron-sulfur</keyword>
<keyword evidence="5" id="KW-0408">Iron</keyword>
<feature type="domain" description="4Fe-4S ferredoxin-type" evidence="7">
    <location>
        <begin position="43"/>
        <end position="72"/>
    </location>
</feature>
<evidence type="ECO:0000259" key="7">
    <source>
        <dbReference type="PROSITE" id="PS51379"/>
    </source>
</evidence>
<sequence length="485" mass="54257">MEHSKPYVAKADFQQPLGYPGELLDNWKEVAIDKMGELLGKYRSFQVFLDACVKCGACTDKCHYYLGTTDPKNMPVGRQDLLRKVYRRYFTFAGKYFPKLVGAQDLTEEVLDDWYSYFHQCSQCRRCSVFCPYGIDTAEISMAAREIMDAVGKGQKYCNEIIGKVFKVGNNLGLPQPALENTLEGIEEDVEDDTGVKVRYPLDEKGAEVLLVTPSADFFAEPHVDGLIGYGKVFHEAGISWTLSSHASEAANFGMFIGSYENMKRVSMRIREAALDLGVKRIIFGECGHAWRVAYSFLNTLAGPFDFLDPNYPVPQHICEFTHDLIKQGKLNLDKSRNDDMILTYHDSCNVSRASRMGDMPGGQFTIPRDIIRASCNNYYDMSADTIYDSTYCCGGGGGLLTDDLMELRVKGALPRMEALKKVVDEHGVTHMAAICAICKSQFAKVMPYYGFTLDQIVSVHQLVSNALILTGQKSDDDEDEGDED</sequence>
<evidence type="ECO:0000313" key="9">
    <source>
        <dbReference type="Proteomes" id="UP000218765"/>
    </source>
</evidence>
<evidence type="ECO:0000256" key="2">
    <source>
        <dbReference type="ARBA" id="ARBA00022485"/>
    </source>
</evidence>
<protein>
    <submittedName>
        <fullName evidence="8">Fe-S oxidoreductase</fullName>
    </submittedName>
</protein>
<evidence type="ECO:0000256" key="6">
    <source>
        <dbReference type="ARBA" id="ARBA00023014"/>
    </source>
</evidence>
<keyword evidence="1" id="KW-0813">Transport</keyword>
<dbReference type="GO" id="GO:0046872">
    <property type="term" value="F:metal ion binding"/>
    <property type="evidence" value="ECO:0007669"/>
    <property type="project" value="UniProtKB-KW"/>
</dbReference>
<dbReference type="GO" id="GO:0051539">
    <property type="term" value="F:4 iron, 4 sulfur cluster binding"/>
    <property type="evidence" value="ECO:0007669"/>
    <property type="project" value="UniProtKB-KW"/>
</dbReference>
<organism evidence="8 9">
    <name type="scientific">Thiohalobacter thiocyanaticus</name>
    <dbReference type="NCBI Taxonomy" id="585455"/>
    <lineage>
        <taxon>Bacteria</taxon>
        <taxon>Pseudomonadati</taxon>
        <taxon>Pseudomonadota</taxon>
        <taxon>Gammaproteobacteria</taxon>
        <taxon>Thiohalobacterales</taxon>
        <taxon>Thiohalobacteraceae</taxon>
        <taxon>Thiohalobacter</taxon>
    </lineage>
</organism>
<evidence type="ECO:0000256" key="1">
    <source>
        <dbReference type="ARBA" id="ARBA00022448"/>
    </source>
</evidence>
<evidence type="ECO:0000256" key="3">
    <source>
        <dbReference type="ARBA" id="ARBA00022723"/>
    </source>
</evidence>
<reference evidence="8 9" key="1">
    <citation type="submission" date="2017-05" db="EMBL/GenBank/DDBJ databases">
        <title>Thiocyanate degradation by Thiohalobacter thiocyanaticus FOKN1.</title>
        <authorList>
            <person name="Oshiki M."/>
            <person name="Fukushima T."/>
            <person name="Kawano S."/>
            <person name="Nakagawa J."/>
        </authorList>
    </citation>
    <scope>NUCLEOTIDE SEQUENCE [LARGE SCALE GENOMIC DNA]</scope>
    <source>
        <strain evidence="8 9">FOKN1</strain>
    </source>
</reference>
<evidence type="ECO:0000256" key="4">
    <source>
        <dbReference type="ARBA" id="ARBA00022982"/>
    </source>
</evidence>
<dbReference type="PROSITE" id="PS00198">
    <property type="entry name" value="4FE4S_FER_1"/>
    <property type="match status" value="1"/>
</dbReference>
<dbReference type="InterPro" id="IPR017896">
    <property type="entry name" value="4Fe4S_Fe-S-bd"/>
</dbReference>
<keyword evidence="4" id="KW-0249">Electron transport</keyword>
<dbReference type="Gene3D" id="1.10.1060.10">
    <property type="entry name" value="Alpha-helical ferredoxin"/>
    <property type="match status" value="1"/>
</dbReference>